<sequence>MPPPSTSRAEHGKTPSKRTTRRREQCEKQKAHEEAGKSSQPTSMPQKKITSTKTAAPATQRPPARQSDSHRSRHESYSHDDHHRKESRQTQATSCDNRQQERRNDAPPHRTQSEQTRQVYSTGFYEDTHWGGFRRSPPKLTDYISPLHREAEIQRCMEALKNLPKDVFKALLPPRPPMDVEPATSSPTSIPPTATSQPPTAPMPTTTATATHTTSLPPTAPTLAQGIAHTQPPFVIATRPVLGVRQPASSAPTVEPQLPSEATRLPNYMHFQTTDSPHCVTL</sequence>
<feature type="compositionally biased region" description="Low complexity" evidence="1">
    <location>
        <begin position="54"/>
        <end position="66"/>
    </location>
</feature>
<protein>
    <submittedName>
        <fullName evidence="3">Uncharacterized protein</fullName>
    </submittedName>
</protein>
<feature type="compositionally biased region" description="Basic and acidic residues" evidence="1">
    <location>
        <begin position="98"/>
        <end position="112"/>
    </location>
</feature>
<feature type="compositionally biased region" description="Low complexity" evidence="1">
    <location>
        <begin position="182"/>
        <end position="217"/>
    </location>
</feature>
<name>A0A915L2F5_ROMCU</name>
<feature type="compositionally biased region" description="Polar residues" evidence="1">
    <location>
        <begin position="37"/>
        <end position="53"/>
    </location>
</feature>
<organism evidence="2 3">
    <name type="scientific">Romanomermis culicivorax</name>
    <name type="common">Nematode worm</name>
    <dbReference type="NCBI Taxonomy" id="13658"/>
    <lineage>
        <taxon>Eukaryota</taxon>
        <taxon>Metazoa</taxon>
        <taxon>Ecdysozoa</taxon>
        <taxon>Nematoda</taxon>
        <taxon>Enoplea</taxon>
        <taxon>Dorylaimia</taxon>
        <taxon>Mermithida</taxon>
        <taxon>Mermithoidea</taxon>
        <taxon>Mermithidae</taxon>
        <taxon>Romanomermis</taxon>
    </lineage>
</organism>
<dbReference type="Proteomes" id="UP000887565">
    <property type="component" value="Unplaced"/>
</dbReference>
<reference evidence="3" key="1">
    <citation type="submission" date="2022-11" db="UniProtKB">
        <authorList>
            <consortium name="WormBaseParasite"/>
        </authorList>
    </citation>
    <scope>IDENTIFICATION</scope>
</reference>
<accession>A0A915L2F5</accession>
<dbReference type="AlphaFoldDB" id="A0A915L2F5"/>
<evidence type="ECO:0000256" key="1">
    <source>
        <dbReference type="SAM" id="MobiDB-lite"/>
    </source>
</evidence>
<feature type="compositionally biased region" description="Basic and acidic residues" evidence="1">
    <location>
        <begin position="67"/>
        <end position="88"/>
    </location>
</feature>
<evidence type="ECO:0000313" key="3">
    <source>
        <dbReference type="WBParaSite" id="nRc.2.0.1.t44906-RA"/>
    </source>
</evidence>
<dbReference type="WBParaSite" id="nRc.2.0.1.t44906-RA">
    <property type="protein sequence ID" value="nRc.2.0.1.t44906-RA"/>
    <property type="gene ID" value="nRc.2.0.1.g44906"/>
</dbReference>
<proteinExistence type="predicted"/>
<keyword evidence="2" id="KW-1185">Reference proteome</keyword>
<feature type="region of interest" description="Disordered" evidence="1">
    <location>
        <begin position="1"/>
        <end position="123"/>
    </location>
</feature>
<evidence type="ECO:0000313" key="2">
    <source>
        <dbReference type="Proteomes" id="UP000887565"/>
    </source>
</evidence>
<feature type="compositionally biased region" description="Basic and acidic residues" evidence="1">
    <location>
        <begin position="22"/>
        <end position="36"/>
    </location>
</feature>
<feature type="region of interest" description="Disordered" evidence="1">
    <location>
        <begin position="174"/>
        <end position="220"/>
    </location>
</feature>